<dbReference type="CDD" id="cd05254">
    <property type="entry name" value="dTDP_HR_like_SDR_e"/>
    <property type="match status" value="1"/>
</dbReference>
<evidence type="ECO:0000313" key="8">
    <source>
        <dbReference type="EMBL" id="MFD0964617.1"/>
    </source>
</evidence>
<evidence type="ECO:0000313" key="9">
    <source>
        <dbReference type="Proteomes" id="UP001596997"/>
    </source>
</evidence>
<proteinExistence type="inferred from homology"/>
<evidence type="ECO:0000256" key="1">
    <source>
        <dbReference type="ARBA" id="ARBA00004781"/>
    </source>
</evidence>
<evidence type="ECO:0000256" key="4">
    <source>
        <dbReference type="ARBA" id="ARBA00017099"/>
    </source>
</evidence>
<evidence type="ECO:0000256" key="6">
    <source>
        <dbReference type="RuleBase" id="RU364082"/>
    </source>
</evidence>
<keyword evidence="6" id="KW-0521">NADP</keyword>
<dbReference type="SUPFAM" id="SSF51735">
    <property type="entry name" value="NAD(P)-binding Rossmann-fold domains"/>
    <property type="match status" value="1"/>
</dbReference>
<keyword evidence="9" id="KW-1185">Reference proteome</keyword>
<dbReference type="InterPro" id="IPR036291">
    <property type="entry name" value="NAD(P)-bd_dom_sf"/>
</dbReference>
<organism evidence="8 9">
    <name type="scientific">Pseudofulvibacter geojedonensis</name>
    <dbReference type="NCBI Taxonomy" id="1123758"/>
    <lineage>
        <taxon>Bacteria</taxon>
        <taxon>Pseudomonadati</taxon>
        <taxon>Bacteroidota</taxon>
        <taxon>Flavobacteriia</taxon>
        <taxon>Flavobacteriales</taxon>
        <taxon>Flavobacteriaceae</taxon>
        <taxon>Pseudofulvibacter</taxon>
    </lineage>
</organism>
<dbReference type="NCBIfam" id="TIGR01214">
    <property type="entry name" value="rmlD"/>
    <property type="match status" value="1"/>
</dbReference>
<dbReference type="GO" id="GO:0008831">
    <property type="term" value="F:dTDP-4-dehydrorhamnose reductase activity"/>
    <property type="evidence" value="ECO:0007669"/>
    <property type="project" value="UniProtKB-EC"/>
</dbReference>
<dbReference type="Gene3D" id="3.40.50.720">
    <property type="entry name" value="NAD(P)-binding Rossmann-like Domain"/>
    <property type="match status" value="1"/>
</dbReference>
<dbReference type="Pfam" id="PF04321">
    <property type="entry name" value="RmlD_sub_bind"/>
    <property type="match status" value="1"/>
</dbReference>
<dbReference type="RefSeq" id="WP_377716157.1">
    <property type="nucleotide sequence ID" value="NZ_JBHTJM010000009.1"/>
</dbReference>
<sequence>MKKVLVTGANGQLGKSIQAIANTLAGLSFLYKSSSELDISKEEDVKEDFLKENYDWCINCAAYTSVDKAEIEKDKAYSVNVLGVKNIANSCKNYSVKLIHISTDFVFDGEKQFPYLEVDTPNPKTVYGLTKLQGELEIKQILKEYFIIRTSWLYSEFGNNFMKTMLVLAEDRDEISVVSDQIGTPTHAIDLSKLILKIISDNNNKYGLYHFSNEGEASWATFAEEIFKLKGIKCRVKPILTKEYISLALRPKYSVFKKEKVKEAFDVIIPNWKYSLKKY</sequence>
<comment type="caution">
    <text evidence="8">The sequence shown here is derived from an EMBL/GenBank/DDBJ whole genome shotgun (WGS) entry which is preliminary data.</text>
</comment>
<keyword evidence="6 8" id="KW-0560">Oxidoreductase</keyword>
<name>A0ABW3I4Q3_9FLAO</name>
<gene>
    <name evidence="8" type="primary">rfbD</name>
    <name evidence="8" type="ORF">ACFQ1O_11435</name>
</gene>
<dbReference type="EMBL" id="JBHTJM010000009">
    <property type="protein sequence ID" value="MFD0964617.1"/>
    <property type="molecule type" value="Genomic_DNA"/>
</dbReference>
<dbReference type="InterPro" id="IPR029903">
    <property type="entry name" value="RmlD-like-bd"/>
</dbReference>
<accession>A0ABW3I4Q3</accession>
<evidence type="ECO:0000256" key="3">
    <source>
        <dbReference type="ARBA" id="ARBA00012929"/>
    </source>
</evidence>
<comment type="similarity">
    <text evidence="2 6">Belongs to the dTDP-4-dehydrorhamnose reductase family.</text>
</comment>
<feature type="domain" description="RmlD-like substrate binding" evidence="7">
    <location>
        <begin position="3"/>
        <end position="278"/>
    </location>
</feature>
<comment type="pathway">
    <text evidence="1 6">Carbohydrate biosynthesis; dTDP-L-rhamnose biosynthesis.</text>
</comment>
<dbReference type="PANTHER" id="PTHR10491:SF4">
    <property type="entry name" value="METHIONINE ADENOSYLTRANSFERASE 2 SUBUNIT BETA"/>
    <property type="match status" value="1"/>
</dbReference>
<dbReference type="Proteomes" id="UP001596997">
    <property type="component" value="Unassembled WGS sequence"/>
</dbReference>
<comment type="catalytic activity">
    <reaction evidence="5">
        <text>dTDP-beta-L-rhamnose + NADP(+) = dTDP-4-dehydro-beta-L-rhamnose + NADPH + H(+)</text>
        <dbReference type="Rhea" id="RHEA:21796"/>
        <dbReference type="ChEBI" id="CHEBI:15378"/>
        <dbReference type="ChEBI" id="CHEBI:57510"/>
        <dbReference type="ChEBI" id="CHEBI:57783"/>
        <dbReference type="ChEBI" id="CHEBI:58349"/>
        <dbReference type="ChEBI" id="CHEBI:62830"/>
        <dbReference type="EC" id="1.1.1.133"/>
    </reaction>
</comment>
<protein>
    <recommendedName>
        <fullName evidence="4 6">dTDP-4-dehydrorhamnose reductase</fullName>
        <ecNumber evidence="3 6">1.1.1.133</ecNumber>
    </recommendedName>
</protein>
<dbReference type="PANTHER" id="PTHR10491">
    <property type="entry name" value="DTDP-4-DEHYDRORHAMNOSE REDUCTASE"/>
    <property type="match status" value="1"/>
</dbReference>
<reference evidence="9" key="1">
    <citation type="journal article" date="2019" name="Int. J. Syst. Evol. Microbiol.">
        <title>The Global Catalogue of Microorganisms (GCM) 10K type strain sequencing project: providing services to taxonomists for standard genome sequencing and annotation.</title>
        <authorList>
            <consortium name="The Broad Institute Genomics Platform"/>
            <consortium name="The Broad Institute Genome Sequencing Center for Infectious Disease"/>
            <person name="Wu L."/>
            <person name="Ma J."/>
        </authorList>
    </citation>
    <scope>NUCLEOTIDE SEQUENCE [LARGE SCALE GENOMIC DNA]</scope>
    <source>
        <strain evidence="9">CCUG 62114</strain>
    </source>
</reference>
<evidence type="ECO:0000259" key="7">
    <source>
        <dbReference type="Pfam" id="PF04321"/>
    </source>
</evidence>
<dbReference type="EC" id="1.1.1.133" evidence="3 6"/>
<comment type="function">
    <text evidence="6">Catalyzes the reduction of dTDP-6-deoxy-L-lyxo-4-hexulose to yield dTDP-L-rhamnose.</text>
</comment>
<evidence type="ECO:0000256" key="2">
    <source>
        <dbReference type="ARBA" id="ARBA00010944"/>
    </source>
</evidence>
<dbReference type="InterPro" id="IPR005913">
    <property type="entry name" value="dTDP_dehydrorham_reduct"/>
</dbReference>
<dbReference type="Gene3D" id="3.90.25.10">
    <property type="entry name" value="UDP-galactose 4-epimerase, domain 1"/>
    <property type="match status" value="1"/>
</dbReference>
<evidence type="ECO:0000256" key="5">
    <source>
        <dbReference type="ARBA" id="ARBA00048200"/>
    </source>
</evidence>